<dbReference type="Pfam" id="PF13545">
    <property type="entry name" value="HTH_Crp_2"/>
    <property type="match status" value="1"/>
</dbReference>
<dbReference type="InterPro" id="IPR018490">
    <property type="entry name" value="cNMP-bd_dom_sf"/>
</dbReference>
<dbReference type="InterPro" id="IPR036388">
    <property type="entry name" value="WH-like_DNA-bd_sf"/>
</dbReference>
<evidence type="ECO:0000313" key="6">
    <source>
        <dbReference type="EMBL" id="KYZ74739.1"/>
    </source>
</evidence>
<dbReference type="EMBL" id="LSGP01000028">
    <property type="protein sequence ID" value="KYZ74739.1"/>
    <property type="molecule type" value="Genomic_DNA"/>
</dbReference>
<keyword evidence="7" id="KW-1185">Reference proteome</keyword>
<dbReference type="PANTHER" id="PTHR24567:SF74">
    <property type="entry name" value="HTH-TYPE TRANSCRIPTIONAL REGULATOR ARCR"/>
    <property type="match status" value="1"/>
</dbReference>
<evidence type="ECO:0000256" key="1">
    <source>
        <dbReference type="ARBA" id="ARBA00023015"/>
    </source>
</evidence>
<dbReference type="GO" id="GO:0003700">
    <property type="term" value="F:DNA-binding transcription factor activity"/>
    <property type="evidence" value="ECO:0007669"/>
    <property type="project" value="TreeGrafter"/>
</dbReference>
<dbReference type="SMART" id="SM00100">
    <property type="entry name" value="cNMP"/>
    <property type="match status" value="1"/>
</dbReference>
<evidence type="ECO:0000259" key="5">
    <source>
        <dbReference type="PROSITE" id="PS51063"/>
    </source>
</evidence>
<evidence type="ECO:0000256" key="3">
    <source>
        <dbReference type="ARBA" id="ARBA00023163"/>
    </source>
</evidence>
<feature type="domain" description="Cyclic nucleotide-binding" evidence="4">
    <location>
        <begin position="9"/>
        <end position="129"/>
    </location>
</feature>
<evidence type="ECO:0000259" key="4">
    <source>
        <dbReference type="PROSITE" id="PS50042"/>
    </source>
</evidence>
<dbReference type="Pfam" id="PF00027">
    <property type="entry name" value="cNMP_binding"/>
    <property type="match status" value="1"/>
</dbReference>
<gene>
    <name evidence="6" type="ORF">AXX12_16065</name>
</gene>
<dbReference type="InterPro" id="IPR036390">
    <property type="entry name" value="WH_DNA-bd_sf"/>
</dbReference>
<dbReference type="Gene3D" id="1.10.10.10">
    <property type="entry name" value="Winged helix-like DNA-binding domain superfamily/Winged helix DNA-binding domain"/>
    <property type="match status" value="1"/>
</dbReference>
<dbReference type="InterPro" id="IPR050397">
    <property type="entry name" value="Env_Response_Regulators"/>
</dbReference>
<comment type="caution">
    <text evidence="6">The sequence shown here is derived from an EMBL/GenBank/DDBJ whole genome shotgun (WGS) entry which is preliminary data.</text>
</comment>
<dbReference type="GO" id="GO:0005829">
    <property type="term" value="C:cytosol"/>
    <property type="evidence" value="ECO:0007669"/>
    <property type="project" value="TreeGrafter"/>
</dbReference>
<dbReference type="CDD" id="cd00038">
    <property type="entry name" value="CAP_ED"/>
    <property type="match status" value="1"/>
</dbReference>
<dbReference type="InterPro" id="IPR014710">
    <property type="entry name" value="RmlC-like_jellyroll"/>
</dbReference>
<dbReference type="InterPro" id="IPR012318">
    <property type="entry name" value="HTH_CRP"/>
</dbReference>
<protein>
    <submittedName>
        <fullName evidence="6">cAMP-binding protein</fullName>
    </submittedName>
</protein>
<evidence type="ECO:0000313" key="7">
    <source>
        <dbReference type="Proteomes" id="UP000076268"/>
    </source>
</evidence>
<organism evidence="6 7">
    <name type="scientific">Anaerosporomusa subterranea</name>
    <dbReference type="NCBI Taxonomy" id="1794912"/>
    <lineage>
        <taxon>Bacteria</taxon>
        <taxon>Bacillati</taxon>
        <taxon>Bacillota</taxon>
        <taxon>Negativicutes</taxon>
        <taxon>Acetonemataceae</taxon>
        <taxon>Anaerosporomusa</taxon>
    </lineage>
</organism>
<dbReference type="SMART" id="SM00419">
    <property type="entry name" value="HTH_CRP"/>
    <property type="match status" value="1"/>
</dbReference>
<keyword evidence="2" id="KW-0238">DNA-binding</keyword>
<dbReference type="Proteomes" id="UP000076268">
    <property type="component" value="Unassembled WGS sequence"/>
</dbReference>
<feature type="domain" description="HTH crp-type" evidence="5">
    <location>
        <begin position="143"/>
        <end position="217"/>
    </location>
</feature>
<dbReference type="GO" id="GO:0003677">
    <property type="term" value="F:DNA binding"/>
    <property type="evidence" value="ECO:0007669"/>
    <property type="project" value="UniProtKB-KW"/>
</dbReference>
<dbReference type="OrthoDB" id="3176638at2"/>
<dbReference type="Gene3D" id="2.60.120.10">
    <property type="entry name" value="Jelly Rolls"/>
    <property type="match status" value="1"/>
</dbReference>
<sequence length="224" mass="25212">MEYLNQIPLFAGMSEDQLRQIHRYSVERSYGKGSFIFQEGDPGEGFHFVISGKVKIVKGSDDGREHTIKIMQPGDVFAEVLLFTAFPYPATAVAAENSRVGMIKNSDLEKLILTNSQLALQLIKALSQRLIYAQRKIKDLALNDVMSRTAETLVSLARDHGQRNEKGHIAILLDMPRQELANLVGTTRESVTRSLSSLKRDRLIDFDGRRIIILEPEKLQSLSE</sequence>
<dbReference type="PROSITE" id="PS51063">
    <property type="entry name" value="HTH_CRP_2"/>
    <property type="match status" value="1"/>
</dbReference>
<dbReference type="RefSeq" id="WP_066245770.1">
    <property type="nucleotide sequence ID" value="NZ_LSGP01000028.1"/>
</dbReference>
<accession>A0A154BLA3</accession>
<evidence type="ECO:0000256" key="2">
    <source>
        <dbReference type="ARBA" id="ARBA00023125"/>
    </source>
</evidence>
<name>A0A154BLA3_ANASB</name>
<dbReference type="PRINTS" id="PR00034">
    <property type="entry name" value="HTHCRP"/>
</dbReference>
<keyword evidence="1" id="KW-0805">Transcription regulation</keyword>
<keyword evidence="3" id="KW-0804">Transcription</keyword>
<dbReference type="STRING" id="1794912.AXX12_16065"/>
<proteinExistence type="predicted"/>
<dbReference type="PANTHER" id="PTHR24567">
    <property type="entry name" value="CRP FAMILY TRANSCRIPTIONAL REGULATORY PROTEIN"/>
    <property type="match status" value="1"/>
</dbReference>
<dbReference type="PROSITE" id="PS50042">
    <property type="entry name" value="CNMP_BINDING_3"/>
    <property type="match status" value="1"/>
</dbReference>
<dbReference type="SUPFAM" id="SSF51206">
    <property type="entry name" value="cAMP-binding domain-like"/>
    <property type="match status" value="1"/>
</dbReference>
<reference evidence="6 7" key="1">
    <citation type="submission" date="2016-02" db="EMBL/GenBank/DDBJ databases">
        <title>Anaerosporomusa subterraneum gen. nov., sp. nov., a spore-forming obligate anaerobe isolated from saprolite.</title>
        <authorList>
            <person name="Choi J.K."/>
            <person name="Shah M."/>
            <person name="Yee N."/>
        </authorList>
    </citation>
    <scope>NUCLEOTIDE SEQUENCE [LARGE SCALE GENOMIC DNA]</scope>
    <source>
        <strain evidence="6 7">RU4</strain>
    </source>
</reference>
<dbReference type="InterPro" id="IPR000595">
    <property type="entry name" value="cNMP-bd_dom"/>
</dbReference>
<dbReference type="AlphaFoldDB" id="A0A154BLA3"/>
<dbReference type="SUPFAM" id="SSF46785">
    <property type="entry name" value="Winged helix' DNA-binding domain"/>
    <property type="match status" value="1"/>
</dbReference>